<dbReference type="OMA" id="IDGPFKY"/>
<dbReference type="InterPro" id="IPR005031">
    <property type="entry name" value="COQ10_START"/>
</dbReference>
<dbReference type="Proteomes" id="UP000190831">
    <property type="component" value="Chromosome E"/>
</dbReference>
<evidence type="ECO:0000259" key="4">
    <source>
        <dbReference type="Pfam" id="PF03364"/>
    </source>
</evidence>
<dbReference type="AlphaFoldDB" id="A0A1G4MCG1"/>
<dbReference type="GO" id="GO:0048039">
    <property type="term" value="F:ubiquinone binding"/>
    <property type="evidence" value="ECO:0007669"/>
    <property type="project" value="InterPro"/>
</dbReference>
<dbReference type="PANTHER" id="PTHR12901:SF10">
    <property type="entry name" value="COENZYME Q-BINDING PROTEIN COQ10, MITOCHONDRIAL"/>
    <property type="match status" value="1"/>
</dbReference>
<dbReference type="Pfam" id="PF03364">
    <property type="entry name" value="Polyketide_cyc"/>
    <property type="match status" value="1"/>
</dbReference>
<dbReference type="GO" id="GO:0005739">
    <property type="term" value="C:mitochondrion"/>
    <property type="evidence" value="ECO:0007669"/>
    <property type="project" value="TreeGrafter"/>
</dbReference>
<evidence type="ECO:0000313" key="5">
    <source>
        <dbReference type="EMBL" id="SCW01509.1"/>
    </source>
</evidence>
<feature type="domain" description="Coenzyme Q-binding protein COQ10 START" evidence="4">
    <location>
        <begin position="44"/>
        <end position="179"/>
    </location>
</feature>
<accession>A0A1G4MCG1</accession>
<dbReference type="InterPro" id="IPR023393">
    <property type="entry name" value="START-like_dom_sf"/>
</dbReference>
<comment type="similarity">
    <text evidence="1">Belongs to the COQ10 family.</text>
</comment>
<keyword evidence="6" id="KW-1185">Reference proteome</keyword>
<comment type="function">
    <text evidence="3">Required for the function of coenzyme Q in the respiratory chain. May serve as a chaperone or may be involved in the transport of Q6 from its site of synthesis to the catalytic sites of the respiratory complexes.</text>
</comment>
<evidence type="ECO:0000256" key="2">
    <source>
        <dbReference type="ARBA" id="ARBA00011814"/>
    </source>
</evidence>
<dbReference type="OrthoDB" id="292693at2759"/>
<sequence length="193" mass="22182">MILVRRICKAQLSTANRSMIYKRTFFGLSSHEGKEQKYVLTRTINAPALNVYDVISEVSKYHEFIPYCVESFVEKRNLKTGKPEEAGLRVGFQQYDERFLCKVNCVSNPKGIKTVVAESLTHGLFDVLYTKWTVERHPTRANASQVELLLKFQFKSRLYNSVASLFAKSVTQLVMKAFERRVFQVSKGVIKAQ</sequence>
<evidence type="ECO:0000256" key="1">
    <source>
        <dbReference type="ARBA" id="ARBA00006885"/>
    </source>
</evidence>
<dbReference type="CDD" id="cd07813">
    <property type="entry name" value="COQ10p_like"/>
    <property type="match status" value="1"/>
</dbReference>
<dbReference type="Gene3D" id="3.30.530.20">
    <property type="match status" value="1"/>
</dbReference>
<gene>
    <name evidence="5" type="ORF">LAFE_0E01222G</name>
</gene>
<name>A0A1G4MCG1_LACFM</name>
<comment type="subunit">
    <text evidence="2">Interacts with coenzyme Q.</text>
</comment>
<proteinExistence type="inferred from homology"/>
<dbReference type="GO" id="GO:0045333">
    <property type="term" value="P:cellular respiration"/>
    <property type="evidence" value="ECO:0007669"/>
    <property type="project" value="InterPro"/>
</dbReference>
<dbReference type="InterPro" id="IPR044996">
    <property type="entry name" value="COQ10-like"/>
</dbReference>
<evidence type="ECO:0000313" key="6">
    <source>
        <dbReference type="Proteomes" id="UP000190831"/>
    </source>
</evidence>
<dbReference type="PANTHER" id="PTHR12901">
    <property type="entry name" value="SPERM PROTEIN HOMOLOG"/>
    <property type="match status" value="1"/>
</dbReference>
<evidence type="ECO:0000256" key="3">
    <source>
        <dbReference type="ARBA" id="ARBA00024947"/>
    </source>
</evidence>
<reference evidence="6" key="1">
    <citation type="submission" date="2016-03" db="EMBL/GenBank/DDBJ databases">
        <authorList>
            <person name="Devillers H."/>
        </authorList>
    </citation>
    <scope>NUCLEOTIDE SEQUENCE [LARGE SCALE GENOMIC DNA]</scope>
</reference>
<dbReference type="SUPFAM" id="SSF55961">
    <property type="entry name" value="Bet v1-like"/>
    <property type="match status" value="1"/>
</dbReference>
<organism evidence="5 6">
    <name type="scientific">Lachancea fermentati</name>
    <name type="common">Zygosaccharomyces fermentati</name>
    <dbReference type="NCBI Taxonomy" id="4955"/>
    <lineage>
        <taxon>Eukaryota</taxon>
        <taxon>Fungi</taxon>
        <taxon>Dikarya</taxon>
        <taxon>Ascomycota</taxon>
        <taxon>Saccharomycotina</taxon>
        <taxon>Saccharomycetes</taxon>
        <taxon>Saccharomycetales</taxon>
        <taxon>Saccharomycetaceae</taxon>
        <taxon>Lachancea</taxon>
    </lineage>
</organism>
<dbReference type="EMBL" id="LT598488">
    <property type="protein sequence ID" value="SCW01509.1"/>
    <property type="molecule type" value="Genomic_DNA"/>
</dbReference>
<dbReference type="STRING" id="4955.A0A1G4MCG1"/>
<protein>
    <submittedName>
        <fullName evidence="5">LAFE_0E01222g1_1</fullName>
    </submittedName>
</protein>